<evidence type="ECO:0000313" key="3">
    <source>
        <dbReference type="EnsemblMetazoa" id="ASIC020678-PA"/>
    </source>
</evidence>
<feature type="region of interest" description="Disordered" evidence="1">
    <location>
        <begin position="191"/>
        <end position="219"/>
    </location>
</feature>
<reference evidence="3" key="2">
    <citation type="submission" date="2020-05" db="UniProtKB">
        <authorList>
            <consortium name="EnsemblMetazoa"/>
        </authorList>
    </citation>
    <scope>IDENTIFICATION</scope>
</reference>
<keyword evidence="4" id="KW-1185">Reference proteome</keyword>
<gene>
    <name evidence="2" type="ORF">ZHAS_00020678</name>
</gene>
<evidence type="ECO:0000256" key="1">
    <source>
        <dbReference type="SAM" id="MobiDB-lite"/>
    </source>
</evidence>
<feature type="compositionally biased region" description="Polar residues" evidence="1">
    <location>
        <begin position="204"/>
        <end position="213"/>
    </location>
</feature>
<protein>
    <submittedName>
        <fullName evidence="2 3">Uncharacterized protein</fullName>
    </submittedName>
</protein>
<proteinExistence type="predicted"/>
<dbReference type="VEuPathDB" id="VectorBase:ASIS008782"/>
<organism evidence="2">
    <name type="scientific">Anopheles sinensis</name>
    <name type="common">Mosquito</name>
    <dbReference type="NCBI Taxonomy" id="74873"/>
    <lineage>
        <taxon>Eukaryota</taxon>
        <taxon>Metazoa</taxon>
        <taxon>Ecdysozoa</taxon>
        <taxon>Arthropoda</taxon>
        <taxon>Hexapoda</taxon>
        <taxon>Insecta</taxon>
        <taxon>Pterygota</taxon>
        <taxon>Neoptera</taxon>
        <taxon>Endopterygota</taxon>
        <taxon>Diptera</taxon>
        <taxon>Nematocera</taxon>
        <taxon>Culicoidea</taxon>
        <taxon>Culicidae</taxon>
        <taxon>Anophelinae</taxon>
        <taxon>Anopheles</taxon>
    </lineage>
</organism>
<dbReference type="EMBL" id="ATLV01025572">
    <property type="status" value="NOT_ANNOTATED_CDS"/>
    <property type="molecule type" value="Genomic_DNA"/>
</dbReference>
<dbReference type="OrthoDB" id="6159439at2759"/>
<evidence type="ECO:0000313" key="2">
    <source>
        <dbReference type="EMBL" id="KFB52442.1"/>
    </source>
</evidence>
<dbReference type="EMBL" id="KE525394">
    <property type="protein sequence ID" value="KFB52442.1"/>
    <property type="molecule type" value="Genomic_DNA"/>
</dbReference>
<dbReference type="AlphaFoldDB" id="A0A084WQE8"/>
<dbReference type="Proteomes" id="UP000030765">
    <property type="component" value="Unassembled WGS sequence"/>
</dbReference>
<reference evidence="2 4" key="1">
    <citation type="journal article" date="2014" name="BMC Genomics">
        <title>Genome sequence of Anopheles sinensis provides insight into genetics basis of mosquito competence for malaria parasites.</title>
        <authorList>
            <person name="Zhou D."/>
            <person name="Zhang D."/>
            <person name="Ding G."/>
            <person name="Shi L."/>
            <person name="Hou Q."/>
            <person name="Ye Y."/>
            <person name="Xu Y."/>
            <person name="Zhou H."/>
            <person name="Xiong C."/>
            <person name="Li S."/>
            <person name="Yu J."/>
            <person name="Hong S."/>
            <person name="Yu X."/>
            <person name="Zou P."/>
            <person name="Chen C."/>
            <person name="Chang X."/>
            <person name="Wang W."/>
            <person name="Lv Y."/>
            <person name="Sun Y."/>
            <person name="Ma L."/>
            <person name="Shen B."/>
            <person name="Zhu C."/>
        </authorList>
    </citation>
    <scope>NUCLEOTIDE SEQUENCE [LARGE SCALE GENOMIC DNA]</scope>
</reference>
<name>A0A084WQE8_ANOSI</name>
<accession>A0A084WQE8</accession>
<sequence length="219" mass="22598">MDCYDHSVSATPTTVGGSTVYGDFGGCGSLLYSPSTAQTVTQQSLPDKSTGVGGGGNYWYFPSAHSQPNLAVADSNPSENCTTASNRTVADGAGPVVYGSGSPEISEVSRDYGQTATQFGSHNRSVMNSSNRPSITYNGSNVELGFGSLSIQGDLASGNGSSNNVGVLEKKSDNHGVKDRFLVTNLLQLNSKRSPCPRNPRLPSDSSELNSSAGTGGKS</sequence>
<evidence type="ECO:0000313" key="4">
    <source>
        <dbReference type="Proteomes" id="UP000030765"/>
    </source>
</evidence>
<dbReference type="VEuPathDB" id="VectorBase:ASIC020678"/>
<dbReference type="EnsemblMetazoa" id="ASIC020678-RA">
    <property type="protein sequence ID" value="ASIC020678-PA"/>
    <property type="gene ID" value="ASIC020678"/>
</dbReference>